<comment type="caution">
    <text evidence="3">The sequence shown here is derived from an EMBL/GenBank/DDBJ whole genome shotgun (WGS) entry which is preliminary data.</text>
</comment>
<dbReference type="SUPFAM" id="SSF53474">
    <property type="entry name" value="alpha/beta-Hydrolases"/>
    <property type="match status" value="1"/>
</dbReference>
<dbReference type="EMBL" id="SNRX01000010">
    <property type="protein sequence ID" value="KAA6302122.1"/>
    <property type="molecule type" value="Genomic_DNA"/>
</dbReference>
<dbReference type="AlphaFoldDB" id="A0A5M8P159"/>
<evidence type="ECO:0000313" key="3">
    <source>
        <dbReference type="EMBL" id="KAA6302122.1"/>
    </source>
</evidence>
<dbReference type="Proteomes" id="UP000324575">
    <property type="component" value="Unassembled WGS sequence"/>
</dbReference>
<feature type="domain" description="Xaa-Pro dipeptidyl-peptidase-like" evidence="2">
    <location>
        <begin position="109"/>
        <end position="356"/>
    </location>
</feature>
<dbReference type="Pfam" id="PF02129">
    <property type="entry name" value="Peptidase_S15"/>
    <property type="match status" value="1"/>
</dbReference>
<name>A0A5M8P159_9BACT</name>
<dbReference type="InterPro" id="IPR000383">
    <property type="entry name" value="Xaa-Pro-like_dom"/>
</dbReference>
<organism evidence="3 4">
    <name type="scientific">Candidatus Ordinivivax streblomastigis</name>
    <dbReference type="NCBI Taxonomy" id="2540710"/>
    <lineage>
        <taxon>Bacteria</taxon>
        <taxon>Pseudomonadati</taxon>
        <taxon>Bacteroidota</taxon>
        <taxon>Bacteroidia</taxon>
        <taxon>Bacteroidales</taxon>
        <taxon>Candidatus Ordinivivax</taxon>
    </lineage>
</organism>
<dbReference type="InterPro" id="IPR029058">
    <property type="entry name" value="AB_hydrolase_fold"/>
</dbReference>
<sequence length="424" mass="46635">MIKQKQDTNNATMDSPDQGVKGIPATATSFENTVLKIAIENIGVEYEGNWGNDNIITGKFKQMAQSFPLNLSKETIEKEKFVRPQEPVKPYLYHEEEVFFENTKADITLAGTLTLPKKEGSFPVVVLISGSGAQNRDEELMGHKPFLVLADYLTKNGIAVLRFDDRGTAASTGNFQTATSFDFSKDVEAGVKYLQTRKEINKKKIGLAGHSEGGIIAPMLASHSKDIAFIILLAGTGIPGKQLLLAQQELIAKASGMNEMDSQKAKAINTKVFETVVKSKNQEQLKAELTEYLTQVLKDNPEINPQGMSEDVFIQSQVDGIASPWMQYFIQYNPATALEKVKCPVLAINGTKDLQVPAKINLDAIKAALTKGGNQHVTTKEFPGLNHLFQECATGLPAEYATIEQTFAPIVLEEILKWIQIQTK</sequence>
<dbReference type="PANTHER" id="PTHR43265:SF1">
    <property type="entry name" value="ESTERASE ESTD"/>
    <property type="match status" value="1"/>
</dbReference>
<feature type="region of interest" description="Disordered" evidence="1">
    <location>
        <begin position="1"/>
        <end position="24"/>
    </location>
</feature>
<evidence type="ECO:0000256" key="1">
    <source>
        <dbReference type="SAM" id="MobiDB-lite"/>
    </source>
</evidence>
<accession>A0A5M8P159</accession>
<dbReference type="GO" id="GO:0106435">
    <property type="term" value="F:carboxylesterase activity"/>
    <property type="evidence" value="ECO:0007669"/>
    <property type="project" value="UniProtKB-EC"/>
</dbReference>
<dbReference type="InterPro" id="IPR053145">
    <property type="entry name" value="AB_hydrolase_Est10"/>
</dbReference>
<keyword evidence="3" id="KW-0378">Hydrolase</keyword>
<dbReference type="Gene3D" id="3.40.50.1820">
    <property type="entry name" value="alpha/beta hydrolase"/>
    <property type="match status" value="1"/>
</dbReference>
<reference evidence="3 4" key="1">
    <citation type="submission" date="2019-03" db="EMBL/GenBank/DDBJ databases">
        <title>Single cell metagenomics reveals metabolic interactions within the superorganism composed of flagellate Streblomastix strix and complex community of Bacteroidetes bacteria on its surface.</title>
        <authorList>
            <person name="Treitli S.C."/>
            <person name="Kolisko M."/>
            <person name="Husnik F."/>
            <person name="Keeling P."/>
            <person name="Hampl V."/>
        </authorList>
    </citation>
    <scope>NUCLEOTIDE SEQUENCE [LARGE SCALE GENOMIC DNA]</scope>
    <source>
        <strain evidence="3">St1</strain>
    </source>
</reference>
<dbReference type="PANTHER" id="PTHR43265">
    <property type="entry name" value="ESTERASE ESTD"/>
    <property type="match status" value="1"/>
</dbReference>
<evidence type="ECO:0000259" key="2">
    <source>
        <dbReference type="Pfam" id="PF02129"/>
    </source>
</evidence>
<protein>
    <submittedName>
        <fullName evidence="3">Esterase EstD</fullName>
        <ecNumber evidence="3">3.1.1.1</ecNumber>
    </submittedName>
</protein>
<gene>
    <name evidence="3" type="ORF">EZS26_001723</name>
</gene>
<evidence type="ECO:0000313" key="4">
    <source>
        <dbReference type="Proteomes" id="UP000324575"/>
    </source>
</evidence>
<dbReference type="EC" id="3.1.1.1" evidence="3"/>
<proteinExistence type="predicted"/>